<feature type="transmembrane region" description="Helical" evidence="14">
    <location>
        <begin position="459"/>
        <end position="480"/>
    </location>
</feature>
<dbReference type="InterPro" id="IPR003852">
    <property type="entry name" value="Sig_transdc_His_kinase_KdpD_N"/>
</dbReference>
<dbReference type="RefSeq" id="WP_349425800.1">
    <property type="nucleotide sequence ID" value="NZ_CP151632.1"/>
</dbReference>
<dbReference type="FunFam" id="3.40.50.300:FF:000483">
    <property type="entry name" value="Sensor histidine kinase KdpD"/>
    <property type="match status" value="1"/>
</dbReference>
<dbReference type="GO" id="GO:0005737">
    <property type="term" value="C:cytoplasm"/>
    <property type="evidence" value="ECO:0007669"/>
    <property type="project" value="UniProtKB-ARBA"/>
</dbReference>
<dbReference type="GO" id="GO:0000155">
    <property type="term" value="F:phosphorelay sensor kinase activity"/>
    <property type="evidence" value="ECO:0007669"/>
    <property type="project" value="InterPro"/>
</dbReference>
<dbReference type="AlphaFoldDB" id="A0AAU6SDK0"/>
<evidence type="ECO:0000313" key="16">
    <source>
        <dbReference type="EMBL" id="WZO34948.1"/>
    </source>
</evidence>
<evidence type="ECO:0000256" key="10">
    <source>
        <dbReference type="ARBA" id="ARBA00022840"/>
    </source>
</evidence>
<dbReference type="SUPFAM" id="SSF52402">
    <property type="entry name" value="Adenine nucleotide alpha hydrolases-like"/>
    <property type="match status" value="1"/>
</dbReference>
<dbReference type="InterPro" id="IPR003661">
    <property type="entry name" value="HisK_dim/P_dom"/>
</dbReference>
<gene>
    <name evidence="16" type="ORF">MRBLWS13_002620</name>
</gene>
<evidence type="ECO:0000259" key="15">
    <source>
        <dbReference type="PROSITE" id="PS50109"/>
    </source>
</evidence>
<evidence type="ECO:0000256" key="1">
    <source>
        <dbReference type="ARBA" id="ARBA00000085"/>
    </source>
</evidence>
<dbReference type="Pfam" id="PF02702">
    <property type="entry name" value="KdpD"/>
    <property type="match status" value="1"/>
</dbReference>
<keyword evidence="5" id="KW-0597">Phosphoprotein</keyword>
<dbReference type="Pfam" id="PF02518">
    <property type="entry name" value="HATPase_c"/>
    <property type="match status" value="1"/>
</dbReference>
<reference evidence="16" key="1">
    <citation type="submission" date="2024-04" db="EMBL/GenBank/DDBJ databases">
        <authorList>
            <person name="Roder T."/>
            <person name="Oberhansli S."/>
            <person name="Kreuzer M."/>
        </authorList>
    </citation>
    <scope>NUCLEOTIDE SEQUENCE</scope>
    <source>
        <strain evidence="16">LWS13-1.2</strain>
    </source>
</reference>
<evidence type="ECO:0000256" key="7">
    <source>
        <dbReference type="ARBA" id="ARBA00022692"/>
    </source>
</evidence>
<dbReference type="SUPFAM" id="SSF47384">
    <property type="entry name" value="Homodimeric domain of signal transducing histidine kinase"/>
    <property type="match status" value="1"/>
</dbReference>
<accession>A0AAU6SDK0</accession>
<sequence>MKRGKLRVLLGAAPGVGKTYEMLEEGRRLADGGRDVVVAVVETHGRAATAALVDGLPVVPRAIVSHRGVELTDMDLEGVLERHPEIALVDELAHTNAPGLPHHKRWQDVDALLDAGIDVITTVNVQHIESLGGVVEQITGVAQQETVPDAVVRAADQVEVVDLSPQSLRDRLSAGLVYPAERIDAALSNYFRLGNLTALRELALLWLADEVDSALRSYRAEHGIEGAWQARERVVVALTGGSEGETLLRRGARIAARSAGGELLAVHVSSQDGLRSGDPGALAVQRALVESLGGTYHQVIGDDVPRALVDFARSVNATQLVIGVSRRGRLMAALTGPGIGATVIRESGDIDVHMVTHAAAGDRFRLPRITGGALSVKRRLLGFLLALVGGPLLTWLLVSIRNEDTITSDVLAYQLLVVLVSLVGGIWPAVFAAVMSAFTLNYFFVEPYYTVTIADTRNVWALILYVLIAVLVSFIVDRAARAARAARRAEAEAELLANVAGSVLRGESAVPALISRTRESLGLAGVRLVDADGTVVATDGEPVRDGRYDAVTVARRNGGPPAMLELHGHTLDASARRLIDAVAAQLSAALEHSDLTATARAAGALAETDQVRSALLSAVSHDLRRPLAAAVAAVGGLRAAEPNLSPDDRAELIATADESLATLSALVTDLLDVSRVQAGVLAVSLQTVDSAGVVLAALDELGAGPDRFELALDPDLPPLAADPVLLQRVLVNVLSNAARHAPGGTRVRVATSRLGHTAEIRVVDHGHGVSPERRDDMFTPFQRLGDTDNTAGLGLGLALSKGFTEGMGGTLTPEDTPGGGLTMVIALPVADPIPAEERPLS</sequence>
<dbReference type="Gene3D" id="1.20.120.620">
    <property type="entry name" value="Backbone structure of the membrane domain of e. Coli histidine kinase receptor kdpd"/>
    <property type="match status" value="1"/>
</dbReference>
<dbReference type="EMBL" id="CP151632">
    <property type="protein sequence ID" value="WZO34948.1"/>
    <property type="molecule type" value="Genomic_DNA"/>
</dbReference>
<evidence type="ECO:0000256" key="5">
    <source>
        <dbReference type="ARBA" id="ARBA00022553"/>
    </source>
</evidence>
<dbReference type="FunFam" id="3.40.50.620:FF:000112">
    <property type="entry name" value="Sensor histidine kinase KdpD"/>
    <property type="match status" value="1"/>
</dbReference>
<dbReference type="PANTHER" id="PTHR45569">
    <property type="entry name" value="SENSOR PROTEIN KDPD"/>
    <property type="match status" value="1"/>
</dbReference>
<dbReference type="InterPro" id="IPR027417">
    <property type="entry name" value="P-loop_NTPase"/>
</dbReference>
<dbReference type="Pfam" id="PF00512">
    <property type="entry name" value="HisKA"/>
    <property type="match status" value="1"/>
</dbReference>
<evidence type="ECO:0000256" key="14">
    <source>
        <dbReference type="SAM" id="Phobius"/>
    </source>
</evidence>
<proteinExistence type="predicted"/>
<dbReference type="InterPro" id="IPR025201">
    <property type="entry name" value="KdpD_TM"/>
</dbReference>
<dbReference type="EC" id="2.7.13.3" evidence="4"/>
<dbReference type="PROSITE" id="PS50109">
    <property type="entry name" value="HIS_KIN"/>
    <property type="match status" value="1"/>
</dbReference>
<keyword evidence="7 14" id="KW-0812">Transmembrane</keyword>
<evidence type="ECO:0000256" key="6">
    <source>
        <dbReference type="ARBA" id="ARBA00022679"/>
    </source>
</evidence>
<keyword evidence="6" id="KW-0808">Transferase</keyword>
<evidence type="ECO:0000256" key="11">
    <source>
        <dbReference type="ARBA" id="ARBA00022989"/>
    </source>
</evidence>
<dbReference type="Gene3D" id="1.10.287.130">
    <property type="match status" value="1"/>
</dbReference>
<dbReference type="InterPro" id="IPR003594">
    <property type="entry name" value="HATPase_dom"/>
</dbReference>
<keyword evidence="13 14" id="KW-0472">Membrane</keyword>
<organism evidence="16">
    <name type="scientific">Microbacterium sp. LWS13-1.2</name>
    <dbReference type="NCBI Taxonomy" id="3135264"/>
    <lineage>
        <taxon>Bacteria</taxon>
        <taxon>Bacillati</taxon>
        <taxon>Actinomycetota</taxon>
        <taxon>Actinomycetes</taxon>
        <taxon>Micrococcales</taxon>
        <taxon>Microbacteriaceae</taxon>
        <taxon>Microbacterium</taxon>
    </lineage>
</organism>
<dbReference type="InterPro" id="IPR036890">
    <property type="entry name" value="HATPase_C_sf"/>
</dbReference>
<dbReference type="InterPro" id="IPR052023">
    <property type="entry name" value="Histidine_kinase_KdpD"/>
</dbReference>
<name>A0AAU6SDK0_9MICO</name>
<feature type="transmembrane region" description="Helical" evidence="14">
    <location>
        <begin position="410"/>
        <end position="439"/>
    </location>
</feature>
<evidence type="ECO:0000256" key="8">
    <source>
        <dbReference type="ARBA" id="ARBA00022741"/>
    </source>
</evidence>
<dbReference type="InterPro" id="IPR006016">
    <property type="entry name" value="UspA"/>
</dbReference>
<dbReference type="Pfam" id="PF00582">
    <property type="entry name" value="Usp"/>
    <property type="match status" value="1"/>
</dbReference>
<dbReference type="InterPro" id="IPR004358">
    <property type="entry name" value="Sig_transdc_His_kin-like_C"/>
</dbReference>
<evidence type="ECO:0000256" key="9">
    <source>
        <dbReference type="ARBA" id="ARBA00022777"/>
    </source>
</evidence>
<dbReference type="Pfam" id="PF13493">
    <property type="entry name" value="DUF4118"/>
    <property type="match status" value="1"/>
</dbReference>
<dbReference type="SMART" id="SM00388">
    <property type="entry name" value="HisKA"/>
    <property type="match status" value="1"/>
</dbReference>
<dbReference type="Gene3D" id="3.40.50.300">
    <property type="entry name" value="P-loop containing nucleotide triphosphate hydrolases"/>
    <property type="match status" value="1"/>
</dbReference>
<evidence type="ECO:0000256" key="13">
    <source>
        <dbReference type="ARBA" id="ARBA00023136"/>
    </source>
</evidence>
<dbReference type="InterPro" id="IPR005467">
    <property type="entry name" value="His_kinase_dom"/>
</dbReference>
<keyword evidence="9" id="KW-0418">Kinase</keyword>
<evidence type="ECO:0000256" key="3">
    <source>
        <dbReference type="ARBA" id="ARBA00004236"/>
    </source>
</evidence>
<keyword evidence="10" id="KW-0067">ATP-binding</keyword>
<dbReference type="PANTHER" id="PTHR45569:SF1">
    <property type="entry name" value="SENSOR PROTEIN KDPD"/>
    <property type="match status" value="1"/>
</dbReference>
<keyword evidence="8" id="KW-0547">Nucleotide-binding</keyword>
<dbReference type="InterPro" id="IPR036097">
    <property type="entry name" value="HisK_dim/P_sf"/>
</dbReference>
<protein>
    <recommendedName>
        <fullName evidence="4">histidine kinase</fullName>
        <ecNumber evidence="4">2.7.13.3</ecNumber>
    </recommendedName>
</protein>
<comment type="subcellular location">
    <subcellularLocation>
        <location evidence="3">Cell membrane</location>
    </subcellularLocation>
    <subcellularLocation>
        <location evidence="2">Membrane</location>
        <topology evidence="2">Multi-pass membrane protein</topology>
    </subcellularLocation>
</comment>
<dbReference type="GO" id="GO:0005886">
    <property type="term" value="C:plasma membrane"/>
    <property type="evidence" value="ECO:0007669"/>
    <property type="project" value="UniProtKB-SubCell"/>
</dbReference>
<dbReference type="SUPFAM" id="SSF55874">
    <property type="entry name" value="ATPase domain of HSP90 chaperone/DNA topoisomerase II/histidine kinase"/>
    <property type="match status" value="1"/>
</dbReference>
<dbReference type="GO" id="GO:0005524">
    <property type="term" value="F:ATP binding"/>
    <property type="evidence" value="ECO:0007669"/>
    <property type="project" value="UniProtKB-KW"/>
</dbReference>
<evidence type="ECO:0000256" key="2">
    <source>
        <dbReference type="ARBA" id="ARBA00004141"/>
    </source>
</evidence>
<keyword evidence="11 14" id="KW-1133">Transmembrane helix</keyword>
<dbReference type="Gene3D" id="3.30.565.10">
    <property type="entry name" value="Histidine kinase-like ATPase, C-terminal domain"/>
    <property type="match status" value="1"/>
</dbReference>
<dbReference type="InterPro" id="IPR014729">
    <property type="entry name" value="Rossmann-like_a/b/a_fold"/>
</dbReference>
<evidence type="ECO:0000256" key="12">
    <source>
        <dbReference type="ARBA" id="ARBA00023012"/>
    </source>
</evidence>
<dbReference type="Gene3D" id="3.40.50.620">
    <property type="entry name" value="HUPs"/>
    <property type="match status" value="1"/>
</dbReference>
<dbReference type="CDD" id="cd00082">
    <property type="entry name" value="HisKA"/>
    <property type="match status" value="1"/>
</dbReference>
<comment type="catalytic activity">
    <reaction evidence="1">
        <text>ATP + protein L-histidine = ADP + protein N-phospho-L-histidine.</text>
        <dbReference type="EC" id="2.7.13.3"/>
    </reaction>
</comment>
<dbReference type="InterPro" id="IPR038318">
    <property type="entry name" value="KdpD_sf"/>
</dbReference>
<dbReference type="SMART" id="SM00387">
    <property type="entry name" value="HATPase_c"/>
    <property type="match status" value="1"/>
</dbReference>
<dbReference type="PRINTS" id="PR00344">
    <property type="entry name" value="BCTRLSENSOR"/>
</dbReference>
<keyword evidence="12" id="KW-0902">Two-component regulatory system</keyword>
<evidence type="ECO:0000256" key="4">
    <source>
        <dbReference type="ARBA" id="ARBA00012438"/>
    </source>
</evidence>
<feature type="transmembrane region" description="Helical" evidence="14">
    <location>
        <begin position="380"/>
        <end position="398"/>
    </location>
</feature>
<feature type="domain" description="Histidine kinase" evidence="15">
    <location>
        <begin position="618"/>
        <end position="831"/>
    </location>
</feature>